<keyword evidence="2" id="KW-1185">Reference proteome</keyword>
<sequence length="84" mass="9034">MSESKVPFIFKKRSRGGSAAAGGMRCPRKGYSESSSSDDSTQVVKRPKKRSTANPLVQTSKGADSRHGKHDSSDSDSSSEDDLR</sequence>
<gene>
    <name evidence="3" type="primary">LOC108676658</name>
</gene>
<proteinExistence type="predicted"/>
<evidence type="ECO:0000313" key="2">
    <source>
        <dbReference type="Proteomes" id="UP000694843"/>
    </source>
</evidence>
<name>A0A8B7P2C7_HYAAZ</name>
<feature type="compositionally biased region" description="Polar residues" evidence="1">
    <location>
        <begin position="52"/>
        <end position="62"/>
    </location>
</feature>
<reference evidence="3" key="1">
    <citation type="submission" date="2025-08" db="UniProtKB">
        <authorList>
            <consortium name="RefSeq"/>
        </authorList>
    </citation>
    <scope>IDENTIFICATION</scope>
    <source>
        <tissue evidence="3">Whole organism</tissue>
    </source>
</reference>
<dbReference type="RefSeq" id="XP_018020264.1">
    <property type="nucleotide sequence ID" value="XM_018164775.2"/>
</dbReference>
<dbReference type="AlphaFoldDB" id="A0A8B7P2C7"/>
<protein>
    <submittedName>
        <fullName evidence="3">E3 ubiquitin-protein ligase RNF113A-like</fullName>
    </submittedName>
</protein>
<dbReference type="GeneID" id="108676658"/>
<dbReference type="Proteomes" id="UP000694843">
    <property type="component" value="Unplaced"/>
</dbReference>
<accession>A0A8B7P2C7</accession>
<evidence type="ECO:0000256" key="1">
    <source>
        <dbReference type="SAM" id="MobiDB-lite"/>
    </source>
</evidence>
<evidence type="ECO:0000313" key="3">
    <source>
        <dbReference type="RefSeq" id="XP_018020264.1"/>
    </source>
</evidence>
<organism evidence="2 3">
    <name type="scientific">Hyalella azteca</name>
    <name type="common">Amphipod</name>
    <dbReference type="NCBI Taxonomy" id="294128"/>
    <lineage>
        <taxon>Eukaryota</taxon>
        <taxon>Metazoa</taxon>
        <taxon>Ecdysozoa</taxon>
        <taxon>Arthropoda</taxon>
        <taxon>Crustacea</taxon>
        <taxon>Multicrustacea</taxon>
        <taxon>Malacostraca</taxon>
        <taxon>Eumalacostraca</taxon>
        <taxon>Peracarida</taxon>
        <taxon>Amphipoda</taxon>
        <taxon>Senticaudata</taxon>
        <taxon>Talitrida</taxon>
        <taxon>Talitroidea</taxon>
        <taxon>Hyalellidae</taxon>
        <taxon>Hyalella</taxon>
    </lineage>
</organism>
<feature type="compositionally biased region" description="Basic and acidic residues" evidence="1">
    <location>
        <begin position="63"/>
        <end position="73"/>
    </location>
</feature>
<feature type="region of interest" description="Disordered" evidence="1">
    <location>
        <begin position="1"/>
        <end position="84"/>
    </location>
</feature>
<dbReference type="KEGG" id="hazt:108676658"/>